<comment type="caution">
    <text evidence="1">The sequence shown here is derived from an EMBL/GenBank/DDBJ whole genome shotgun (WGS) entry which is preliminary data.</text>
</comment>
<evidence type="ECO:0000313" key="1">
    <source>
        <dbReference type="EMBL" id="GJT58637.1"/>
    </source>
</evidence>
<protein>
    <submittedName>
        <fullName evidence="1">Uncharacterized protein</fullName>
    </submittedName>
</protein>
<reference evidence="1" key="2">
    <citation type="submission" date="2022-01" db="EMBL/GenBank/DDBJ databases">
        <authorList>
            <person name="Yamashiro T."/>
            <person name="Shiraishi A."/>
            <person name="Satake H."/>
            <person name="Nakayama K."/>
        </authorList>
    </citation>
    <scope>NUCLEOTIDE SEQUENCE</scope>
</reference>
<reference evidence="1" key="1">
    <citation type="journal article" date="2022" name="Int. J. Mol. Sci.">
        <title>Draft Genome of Tanacetum Coccineum: Genomic Comparison of Closely Related Tanacetum-Family Plants.</title>
        <authorList>
            <person name="Yamashiro T."/>
            <person name="Shiraishi A."/>
            <person name="Nakayama K."/>
            <person name="Satake H."/>
        </authorList>
    </citation>
    <scope>NUCLEOTIDE SEQUENCE</scope>
</reference>
<keyword evidence="2" id="KW-1185">Reference proteome</keyword>
<proteinExistence type="predicted"/>
<accession>A0ABQ5F5U4</accession>
<organism evidence="1 2">
    <name type="scientific">Tanacetum coccineum</name>
    <dbReference type="NCBI Taxonomy" id="301880"/>
    <lineage>
        <taxon>Eukaryota</taxon>
        <taxon>Viridiplantae</taxon>
        <taxon>Streptophyta</taxon>
        <taxon>Embryophyta</taxon>
        <taxon>Tracheophyta</taxon>
        <taxon>Spermatophyta</taxon>
        <taxon>Magnoliopsida</taxon>
        <taxon>eudicotyledons</taxon>
        <taxon>Gunneridae</taxon>
        <taxon>Pentapetalae</taxon>
        <taxon>asterids</taxon>
        <taxon>campanulids</taxon>
        <taxon>Asterales</taxon>
        <taxon>Asteraceae</taxon>
        <taxon>Asteroideae</taxon>
        <taxon>Anthemideae</taxon>
        <taxon>Anthemidinae</taxon>
        <taxon>Tanacetum</taxon>
    </lineage>
</organism>
<evidence type="ECO:0000313" key="2">
    <source>
        <dbReference type="Proteomes" id="UP001151760"/>
    </source>
</evidence>
<gene>
    <name evidence="1" type="ORF">Tco_1002170</name>
</gene>
<dbReference type="EMBL" id="BQNB010017036">
    <property type="protein sequence ID" value="GJT58637.1"/>
    <property type="molecule type" value="Genomic_DNA"/>
</dbReference>
<sequence>MSVEERARLLMEFIAARKKFFAAKRVEEQRNKPSTKAEQRKKLCTYMKHMAGYKDKDFKVKRPSKESAKRQKIEDDAEKAELKACLEIVPGDDSVVNI</sequence>
<dbReference type="Proteomes" id="UP001151760">
    <property type="component" value="Unassembled WGS sequence"/>
</dbReference>
<name>A0ABQ5F5U4_9ASTR</name>